<evidence type="ECO:0000313" key="1">
    <source>
        <dbReference type="EMBL" id="JAE23778.1"/>
    </source>
</evidence>
<name>A0A0A9GT91_ARUDO</name>
<dbReference type="EMBL" id="GBRH01174118">
    <property type="protein sequence ID" value="JAE23778.1"/>
    <property type="molecule type" value="Transcribed_RNA"/>
</dbReference>
<protein>
    <submittedName>
        <fullName evidence="1">Uncharacterized protein</fullName>
    </submittedName>
</protein>
<sequence>MILIVRYFVPKKKRSSTVTDSLHRGITLIN</sequence>
<dbReference type="AlphaFoldDB" id="A0A0A9GT91"/>
<reference evidence="1" key="2">
    <citation type="journal article" date="2015" name="Data Brief">
        <title>Shoot transcriptome of the giant reed, Arundo donax.</title>
        <authorList>
            <person name="Barrero R.A."/>
            <person name="Guerrero F.D."/>
            <person name="Moolhuijzen P."/>
            <person name="Goolsby J.A."/>
            <person name="Tidwell J."/>
            <person name="Bellgard S.E."/>
            <person name="Bellgard M.I."/>
        </authorList>
    </citation>
    <scope>NUCLEOTIDE SEQUENCE</scope>
    <source>
        <tissue evidence="1">Shoot tissue taken approximately 20 cm above the soil surface</tissue>
    </source>
</reference>
<accession>A0A0A9GT91</accession>
<proteinExistence type="predicted"/>
<organism evidence="1">
    <name type="scientific">Arundo donax</name>
    <name type="common">Giant reed</name>
    <name type="synonym">Donax arundinaceus</name>
    <dbReference type="NCBI Taxonomy" id="35708"/>
    <lineage>
        <taxon>Eukaryota</taxon>
        <taxon>Viridiplantae</taxon>
        <taxon>Streptophyta</taxon>
        <taxon>Embryophyta</taxon>
        <taxon>Tracheophyta</taxon>
        <taxon>Spermatophyta</taxon>
        <taxon>Magnoliopsida</taxon>
        <taxon>Liliopsida</taxon>
        <taxon>Poales</taxon>
        <taxon>Poaceae</taxon>
        <taxon>PACMAD clade</taxon>
        <taxon>Arundinoideae</taxon>
        <taxon>Arundineae</taxon>
        <taxon>Arundo</taxon>
    </lineage>
</organism>
<reference evidence="1" key="1">
    <citation type="submission" date="2014-09" db="EMBL/GenBank/DDBJ databases">
        <authorList>
            <person name="Magalhaes I.L.F."/>
            <person name="Oliveira U."/>
            <person name="Santos F.R."/>
            <person name="Vidigal T.H.D.A."/>
            <person name="Brescovit A.D."/>
            <person name="Santos A.J."/>
        </authorList>
    </citation>
    <scope>NUCLEOTIDE SEQUENCE</scope>
    <source>
        <tissue evidence="1">Shoot tissue taken approximately 20 cm above the soil surface</tissue>
    </source>
</reference>